<feature type="domain" description="HTH araC/xylS-type" evidence="4">
    <location>
        <begin position="1"/>
        <end position="97"/>
    </location>
</feature>
<dbReference type="SMART" id="SM00342">
    <property type="entry name" value="HTH_ARAC"/>
    <property type="match status" value="1"/>
</dbReference>
<evidence type="ECO:0000256" key="1">
    <source>
        <dbReference type="ARBA" id="ARBA00023015"/>
    </source>
</evidence>
<keyword evidence="6" id="KW-1185">Reference proteome</keyword>
<dbReference type="InterPro" id="IPR018060">
    <property type="entry name" value="HTH_AraC"/>
</dbReference>
<name>A0ABZ2J4D3_9CHLR</name>
<dbReference type="InterPro" id="IPR009057">
    <property type="entry name" value="Homeodomain-like_sf"/>
</dbReference>
<organism evidence="5 6">
    <name type="scientific">Candidatus Dehalogenimonas loeffleri</name>
    <dbReference type="NCBI Taxonomy" id="3127115"/>
    <lineage>
        <taxon>Bacteria</taxon>
        <taxon>Bacillati</taxon>
        <taxon>Chloroflexota</taxon>
        <taxon>Dehalococcoidia</taxon>
        <taxon>Dehalococcoidales</taxon>
        <taxon>Dehalococcoidaceae</taxon>
        <taxon>Dehalogenimonas</taxon>
    </lineage>
</organism>
<dbReference type="SUPFAM" id="SSF46689">
    <property type="entry name" value="Homeodomain-like"/>
    <property type="match status" value="2"/>
</dbReference>
<evidence type="ECO:0000259" key="4">
    <source>
        <dbReference type="PROSITE" id="PS01124"/>
    </source>
</evidence>
<dbReference type="EMBL" id="CP146612">
    <property type="protein sequence ID" value="WWX25767.1"/>
    <property type="molecule type" value="Genomic_DNA"/>
</dbReference>
<gene>
    <name evidence="5" type="ORF">V8247_02005</name>
</gene>
<protein>
    <submittedName>
        <fullName evidence="5">AraC family transcriptional regulator</fullName>
    </submittedName>
</protein>
<reference evidence="5 6" key="1">
    <citation type="submission" date="2024-03" db="EMBL/GenBank/DDBJ databases">
        <title>A Dehalogenimonas Isolated from Estuarine Sediments Dihaloeliminates Chlorinated Alkanes.</title>
        <authorList>
            <person name="Yang Y."/>
            <person name="Wang H."/>
        </authorList>
    </citation>
    <scope>NUCLEOTIDE SEQUENCE [LARGE SCALE GENOMIC DNA]</scope>
    <source>
        <strain evidence="5 6">W</strain>
    </source>
</reference>
<accession>A0ABZ2J4D3</accession>
<evidence type="ECO:0000313" key="5">
    <source>
        <dbReference type="EMBL" id="WWX25767.1"/>
    </source>
</evidence>
<sequence length="292" mass="33571">MQDHIERQLQEPISLHDLAVAAGYSPWHSARIFKELTGKTPFEYIRALRLSRAAARLRNGGARIIDVALDFVFESHEGFTRAFSRQFGMSPLNYARNKPPLKMFMPPGARDYYLTLQTGDTEMATNDMNMDTVFVQVVERPARKLLLKRGKKATHYFEYCEEVGCDVWETLSGIKDALYEPMGMWLPENLRPADTSAYAQGVEVPLDYTGQVPEGFDIVELPPCKMMVFQGQPYDDEKFEQAIGDLWAVMKRYNPETYGFRWADEDAPRFQLAPEGYRGYIEGRPVRELNKK</sequence>
<dbReference type="Proteomes" id="UP001375370">
    <property type="component" value="Chromosome"/>
</dbReference>
<dbReference type="PANTHER" id="PTHR47504">
    <property type="entry name" value="RIGHT ORIGIN-BINDING PROTEIN"/>
    <property type="match status" value="1"/>
</dbReference>
<dbReference type="Pfam" id="PF12833">
    <property type="entry name" value="HTH_18"/>
    <property type="match status" value="1"/>
</dbReference>
<dbReference type="RefSeq" id="WP_338738265.1">
    <property type="nucleotide sequence ID" value="NZ_CP146612.1"/>
</dbReference>
<keyword evidence="3" id="KW-0804">Transcription</keyword>
<proteinExistence type="predicted"/>
<keyword evidence="2" id="KW-0238">DNA-binding</keyword>
<evidence type="ECO:0000256" key="2">
    <source>
        <dbReference type="ARBA" id="ARBA00023125"/>
    </source>
</evidence>
<dbReference type="PANTHER" id="PTHR47504:SF5">
    <property type="entry name" value="RIGHT ORIGIN-BINDING PROTEIN"/>
    <property type="match status" value="1"/>
</dbReference>
<dbReference type="PROSITE" id="PS01124">
    <property type="entry name" value="HTH_ARAC_FAMILY_2"/>
    <property type="match status" value="1"/>
</dbReference>
<dbReference type="Gene3D" id="1.10.10.60">
    <property type="entry name" value="Homeodomain-like"/>
    <property type="match status" value="2"/>
</dbReference>
<evidence type="ECO:0000256" key="3">
    <source>
        <dbReference type="ARBA" id="ARBA00023163"/>
    </source>
</evidence>
<evidence type="ECO:0000313" key="6">
    <source>
        <dbReference type="Proteomes" id="UP001375370"/>
    </source>
</evidence>
<keyword evidence="1" id="KW-0805">Transcription regulation</keyword>
<dbReference type="InterPro" id="IPR050959">
    <property type="entry name" value="MarA-like"/>
</dbReference>